<proteinExistence type="inferred from homology"/>
<evidence type="ECO:0000259" key="5">
    <source>
        <dbReference type="PROSITE" id="PS50931"/>
    </source>
</evidence>
<dbReference type="Pfam" id="PF00126">
    <property type="entry name" value="HTH_1"/>
    <property type="match status" value="1"/>
</dbReference>
<comment type="caution">
    <text evidence="6">The sequence shown here is derived from an EMBL/GenBank/DDBJ whole genome shotgun (WGS) entry which is preliminary data.</text>
</comment>
<keyword evidence="7" id="KW-1185">Reference proteome</keyword>
<dbReference type="SUPFAM" id="SSF53850">
    <property type="entry name" value="Periplasmic binding protein-like II"/>
    <property type="match status" value="1"/>
</dbReference>
<comment type="similarity">
    <text evidence="1">Belongs to the LysR transcriptional regulatory family.</text>
</comment>
<dbReference type="RefSeq" id="WP_018083388.1">
    <property type="nucleotide sequence ID" value="NZ_AQWM01000030.1"/>
</dbReference>
<dbReference type="Gene3D" id="3.40.190.290">
    <property type="match status" value="1"/>
</dbReference>
<dbReference type="InterPro" id="IPR058163">
    <property type="entry name" value="LysR-type_TF_proteobact-type"/>
</dbReference>
<dbReference type="InterPro" id="IPR005119">
    <property type="entry name" value="LysR_subst-bd"/>
</dbReference>
<evidence type="ECO:0000256" key="4">
    <source>
        <dbReference type="ARBA" id="ARBA00023163"/>
    </source>
</evidence>
<dbReference type="PROSITE" id="PS50931">
    <property type="entry name" value="HTH_LYSR"/>
    <property type="match status" value="1"/>
</dbReference>
<sequence length="296" mass="32717">MQSLNWDDLRLFLAVARAGKLNSAAAKLKLDHSTVARRLKGLEAAMGSLLVHRSPQGITLTPGGQVLLSHAERIEAEMLTAADAVGAQRLEISGAVRVVTPEAFGAWFLAPRLHGLYERHPGIELELVPDTRHVSLSKREADLMVTLTPPTQGRLVTSKLVDYQLGLYASHDYLKTKAMPVTIDDLRDSPFVWYIDDLLDVPELKFLDSVISDARTVFRSSSITAQHNAIASGLGFGLLHDFVARQDTRLSCVLPNLVAVRRAYWLSIHADHQRLPRVRAVADFIAATVRESRAMF</sequence>
<evidence type="ECO:0000313" key="6">
    <source>
        <dbReference type="EMBL" id="ESQ87750.1"/>
    </source>
</evidence>
<dbReference type="GO" id="GO:0006351">
    <property type="term" value="P:DNA-templated transcription"/>
    <property type="evidence" value="ECO:0007669"/>
    <property type="project" value="TreeGrafter"/>
</dbReference>
<dbReference type="eggNOG" id="COG0583">
    <property type="taxonomic scope" value="Bacteria"/>
</dbReference>
<name>V4PQG8_9CAUL</name>
<dbReference type="SUPFAM" id="SSF46785">
    <property type="entry name" value="Winged helix' DNA-binding domain"/>
    <property type="match status" value="1"/>
</dbReference>
<evidence type="ECO:0000256" key="3">
    <source>
        <dbReference type="ARBA" id="ARBA00023125"/>
    </source>
</evidence>
<keyword evidence="4" id="KW-0804">Transcription</keyword>
<dbReference type="InterPro" id="IPR000847">
    <property type="entry name" value="LysR_HTH_N"/>
</dbReference>
<keyword evidence="3" id="KW-0238">DNA-binding</keyword>
<dbReference type="AlphaFoldDB" id="V4PQG8"/>
<reference evidence="6 7" key="1">
    <citation type="journal article" date="2014" name="Nature">
        <title>Sequential evolution of bacterial morphology by co-option of a developmental regulator.</title>
        <authorList>
            <person name="Jiang C."/>
            <person name="Brown P.J."/>
            <person name="Ducret A."/>
            <person name="Brun Y.V."/>
        </authorList>
    </citation>
    <scope>NUCLEOTIDE SEQUENCE [LARGE SCALE GENOMIC DNA]</scope>
    <source>
        <strain evidence="6 7">DSM 16100</strain>
    </source>
</reference>
<dbReference type="STRING" id="1121022.GCA_000376105_03707"/>
<protein>
    <recommendedName>
        <fullName evidence="5">HTH lysR-type domain-containing protein</fullName>
    </recommendedName>
</protein>
<gene>
    <name evidence="6" type="ORF">ABENE_16905</name>
</gene>
<organism evidence="6 7">
    <name type="scientific">Asticcacaulis benevestitus DSM 16100 = ATCC BAA-896</name>
    <dbReference type="NCBI Taxonomy" id="1121022"/>
    <lineage>
        <taxon>Bacteria</taxon>
        <taxon>Pseudomonadati</taxon>
        <taxon>Pseudomonadota</taxon>
        <taxon>Alphaproteobacteria</taxon>
        <taxon>Caulobacterales</taxon>
        <taxon>Caulobacteraceae</taxon>
        <taxon>Asticcacaulis</taxon>
    </lineage>
</organism>
<dbReference type="OrthoDB" id="9796526at2"/>
<keyword evidence="2" id="KW-0805">Transcription regulation</keyword>
<dbReference type="EMBL" id="AWGB01000042">
    <property type="protein sequence ID" value="ESQ87750.1"/>
    <property type="molecule type" value="Genomic_DNA"/>
</dbReference>
<dbReference type="Pfam" id="PF03466">
    <property type="entry name" value="LysR_substrate"/>
    <property type="match status" value="1"/>
</dbReference>
<dbReference type="PANTHER" id="PTHR30537:SF3">
    <property type="entry name" value="TRANSCRIPTIONAL REGULATORY PROTEIN"/>
    <property type="match status" value="1"/>
</dbReference>
<dbReference type="PANTHER" id="PTHR30537">
    <property type="entry name" value="HTH-TYPE TRANSCRIPTIONAL REGULATOR"/>
    <property type="match status" value="1"/>
</dbReference>
<evidence type="ECO:0000256" key="2">
    <source>
        <dbReference type="ARBA" id="ARBA00023015"/>
    </source>
</evidence>
<dbReference type="GO" id="GO:0043565">
    <property type="term" value="F:sequence-specific DNA binding"/>
    <property type="evidence" value="ECO:0007669"/>
    <property type="project" value="TreeGrafter"/>
</dbReference>
<dbReference type="PATRIC" id="fig|1121022.4.peg.3440"/>
<dbReference type="GO" id="GO:0003700">
    <property type="term" value="F:DNA-binding transcription factor activity"/>
    <property type="evidence" value="ECO:0007669"/>
    <property type="project" value="InterPro"/>
</dbReference>
<dbReference type="InterPro" id="IPR036388">
    <property type="entry name" value="WH-like_DNA-bd_sf"/>
</dbReference>
<dbReference type="InterPro" id="IPR036390">
    <property type="entry name" value="WH_DNA-bd_sf"/>
</dbReference>
<evidence type="ECO:0000313" key="7">
    <source>
        <dbReference type="Proteomes" id="UP000017837"/>
    </source>
</evidence>
<dbReference type="Gene3D" id="1.10.10.10">
    <property type="entry name" value="Winged helix-like DNA-binding domain superfamily/Winged helix DNA-binding domain"/>
    <property type="match status" value="1"/>
</dbReference>
<accession>V4PQG8</accession>
<feature type="domain" description="HTH lysR-type" evidence="5">
    <location>
        <begin position="4"/>
        <end position="61"/>
    </location>
</feature>
<dbReference type="Proteomes" id="UP000017837">
    <property type="component" value="Unassembled WGS sequence"/>
</dbReference>
<evidence type="ECO:0000256" key="1">
    <source>
        <dbReference type="ARBA" id="ARBA00009437"/>
    </source>
</evidence>